<dbReference type="OrthoDB" id="8477132at2"/>
<feature type="transmembrane region" description="Helical" evidence="1">
    <location>
        <begin position="183"/>
        <end position="204"/>
    </location>
</feature>
<evidence type="ECO:0008006" key="4">
    <source>
        <dbReference type="Google" id="ProtNLM"/>
    </source>
</evidence>
<dbReference type="RefSeq" id="WP_144753354.1">
    <property type="nucleotide sequence ID" value="NZ_VMNW02000089.1"/>
</dbReference>
<dbReference type="Proteomes" id="UP000319769">
    <property type="component" value="Unassembled WGS sequence"/>
</dbReference>
<gene>
    <name evidence="2" type="ORF">FPZ12_037090</name>
</gene>
<name>A0A5N0UUR8_9PSEU</name>
<dbReference type="EMBL" id="VMNW02000089">
    <property type="protein sequence ID" value="KAA9152302.1"/>
    <property type="molecule type" value="Genomic_DNA"/>
</dbReference>
<keyword evidence="1" id="KW-0812">Transmembrane</keyword>
<dbReference type="AlphaFoldDB" id="A0A5N0UUR8"/>
<protein>
    <recommendedName>
        <fullName evidence="4">DUF2267 domain-containing protein</fullName>
    </recommendedName>
</protein>
<keyword evidence="3" id="KW-1185">Reference proteome</keyword>
<evidence type="ECO:0000256" key="1">
    <source>
        <dbReference type="SAM" id="Phobius"/>
    </source>
</evidence>
<keyword evidence="1" id="KW-0472">Membrane</keyword>
<evidence type="ECO:0000313" key="3">
    <source>
        <dbReference type="Proteomes" id="UP000319769"/>
    </source>
</evidence>
<sequence length="348" mass="37712">MAVTVGLLTDPGLPERVTRELVDELPAALREHVSDDVDWQVALRCRPLVIDEEGTIPIAELAERELPRHGWDLMVCVTDLPRHVAGKPVIADVSTKHGVALASLPAVGGVRLRAHLRDTLLQLTAELSEQGPRCTKKLVTPTRRVENPAEGIDASLALPGLRGRLRLLFGMVRDNRPWRLVPSLSRALAAAAATAAFGVFYNSIWTMADALSPPRLAVVNLFAVGAMVVWLTAYNHLWEHARGRGTRNQVVLYNTASITTLTLGVACMYALLFALTVVAALAVISGGYLARMLGHEVGITDYLTLAWLAASMGTVAGALGSSLESEDAVRHATYSKRERERRARNEDG</sequence>
<comment type="caution">
    <text evidence="2">The sequence shown here is derived from an EMBL/GenBank/DDBJ whole genome shotgun (WGS) entry which is preliminary data.</text>
</comment>
<proteinExistence type="predicted"/>
<feature type="transmembrane region" description="Helical" evidence="1">
    <location>
        <begin position="304"/>
        <end position="323"/>
    </location>
</feature>
<keyword evidence="1" id="KW-1133">Transmembrane helix</keyword>
<evidence type="ECO:0000313" key="2">
    <source>
        <dbReference type="EMBL" id="KAA9152302.1"/>
    </source>
</evidence>
<feature type="transmembrane region" description="Helical" evidence="1">
    <location>
        <begin position="216"/>
        <end position="237"/>
    </location>
</feature>
<reference evidence="2" key="1">
    <citation type="submission" date="2019-09" db="EMBL/GenBank/DDBJ databases">
        <authorList>
            <person name="Teo W.F.A."/>
            <person name="Duangmal K."/>
        </authorList>
    </citation>
    <scope>NUCLEOTIDE SEQUENCE [LARGE SCALE GENOMIC DNA]</scope>
    <source>
        <strain evidence="2">K81G1</strain>
    </source>
</reference>
<feature type="transmembrane region" description="Helical" evidence="1">
    <location>
        <begin position="258"/>
        <end position="284"/>
    </location>
</feature>
<organism evidence="2 3">
    <name type="scientific">Amycolatopsis acidicola</name>
    <dbReference type="NCBI Taxonomy" id="2596893"/>
    <lineage>
        <taxon>Bacteria</taxon>
        <taxon>Bacillati</taxon>
        <taxon>Actinomycetota</taxon>
        <taxon>Actinomycetes</taxon>
        <taxon>Pseudonocardiales</taxon>
        <taxon>Pseudonocardiaceae</taxon>
        <taxon>Amycolatopsis</taxon>
    </lineage>
</organism>
<accession>A0A5N0UUR8</accession>